<evidence type="ECO:0000313" key="3">
    <source>
        <dbReference type="Proteomes" id="UP000503278"/>
    </source>
</evidence>
<name>A0A7L5E0R7_9SPHI</name>
<dbReference type="KEGG" id="mrob:HH214_14340"/>
<keyword evidence="2" id="KW-0808">Transferase</keyword>
<dbReference type="GO" id="GO:0008757">
    <property type="term" value="F:S-adenosylmethionine-dependent methyltransferase activity"/>
    <property type="evidence" value="ECO:0007669"/>
    <property type="project" value="InterPro"/>
</dbReference>
<dbReference type="SUPFAM" id="SSF53335">
    <property type="entry name" value="S-adenosyl-L-methionine-dependent methyltransferases"/>
    <property type="match status" value="1"/>
</dbReference>
<reference evidence="2 3" key="1">
    <citation type="submission" date="2020-04" db="EMBL/GenBank/DDBJ databases">
        <title>Genome sequencing of novel species.</title>
        <authorList>
            <person name="Heo J."/>
            <person name="Kim S.-J."/>
            <person name="Kim J.-S."/>
            <person name="Hong S.-B."/>
            <person name="Kwon S.-W."/>
        </authorList>
    </citation>
    <scope>NUCLEOTIDE SEQUENCE [LARGE SCALE GENOMIC DNA]</scope>
    <source>
        <strain evidence="2 3">F39-2</strain>
    </source>
</reference>
<sequence>MKAEIQQFLKEEAKFTDQGNYFEFPIHRRSQSLDANVYYFNHPEWAEEYLTYCHRSDTFKSRWQAATGDWTNKVVIDIGCGPGNIFATLQGKPKHLIGVDVAPKSLELAGNLGYTPVLADANNLPFKSEIADIVVLNAALHHSENMDSVLKEAARLVKPGGVLVTDHDPQHSAWNYKGVGMLLWQARLLYYRLTGYSFHKSAEQQKWALACETHHKPGHGVKRELFESVLEPHGFDVKVYPHNHDLGEEVLQGNIGNPEMKYKIGNILSGRNPSLPSSALSLMCVAKRKLAY</sequence>
<dbReference type="Pfam" id="PF08241">
    <property type="entry name" value="Methyltransf_11"/>
    <property type="match status" value="1"/>
</dbReference>
<gene>
    <name evidence="2" type="ORF">HH214_14340</name>
</gene>
<dbReference type="InterPro" id="IPR013216">
    <property type="entry name" value="Methyltransf_11"/>
</dbReference>
<protein>
    <submittedName>
        <fullName evidence="2">Class I SAM-dependent methyltransferase</fullName>
    </submittedName>
</protein>
<keyword evidence="2" id="KW-0489">Methyltransferase</keyword>
<organism evidence="2 3">
    <name type="scientific">Mucilaginibacter robiniae</name>
    <dbReference type="NCBI Taxonomy" id="2728022"/>
    <lineage>
        <taxon>Bacteria</taxon>
        <taxon>Pseudomonadati</taxon>
        <taxon>Bacteroidota</taxon>
        <taxon>Sphingobacteriia</taxon>
        <taxon>Sphingobacteriales</taxon>
        <taxon>Sphingobacteriaceae</taxon>
        <taxon>Mucilaginibacter</taxon>
    </lineage>
</organism>
<dbReference type="PANTHER" id="PTHR42912">
    <property type="entry name" value="METHYLTRANSFERASE"/>
    <property type="match status" value="1"/>
</dbReference>
<dbReference type="InterPro" id="IPR050508">
    <property type="entry name" value="Methyltransf_Superfamily"/>
</dbReference>
<dbReference type="Gene3D" id="3.40.50.150">
    <property type="entry name" value="Vaccinia Virus protein VP39"/>
    <property type="match status" value="1"/>
</dbReference>
<feature type="domain" description="Methyltransferase type 11" evidence="1">
    <location>
        <begin position="76"/>
        <end position="164"/>
    </location>
</feature>
<dbReference type="CDD" id="cd02440">
    <property type="entry name" value="AdoMet_MTases"/>
    <property type="match status" value="1"/>
</dbReference>
<dbReference type="GO" id="GO:0032259">
    <property type="term" value="P:methylation"/>
    <property type="evidence" value="ECO:0007669"/>
    <property type="project" value="UniProtKB-KW"/>
</dbReference>
<dbReference type="InterPro" id="IPR029063">
    <property type="entry name" value="SAM-dependent_MTases_sf"/>
</dbReference>
<proteinExistence type="predicted"/>
<dbReference type="RefSeq" id="WP_169608736.1">
    <property type="nucleotide sequence ID" value="NZ_CP051682.1"/>
</dbReference>
<dbReference type="Proteomes" id="UP000503278">
    <property type="component" value="Chromosome"/>
</dbReference>
<accession>A0A7L5E0R7</accession>
<keyword evidence="3" id="KW-1185">Reference proteome</keyword>
<dbReference type="EMBL" id="CP051682">
    <property type="protein sequence ID" value="QJD96962.1"/>
    <property type="molecule type" value="Genomic_DNA"/>
</dbReference>
<evidence type="ECO:0000313" key="2">
    <source>
        <dbReference type="EMBL" id="QJD96962.1"/>
    </source>
</evidence>
<evidence type="ECO:0000259" key="1">
    <source>
        <dbReference type="Pfam" id="PF08241"/>
    </source>
</evidence>
<dbReference type="AlphaFoldDB" id="A0A7L5E0R7"/>